<evidence type="ECO:0000256" key="1">
    <source>
        <dbReference type="SAM" id="MobiDB-lite"/>
    </source>
</evidence>
<protein>
    <submittedName>
        <fullName evidence="2">Uncharacterized protein</fullName>
    </submittedName>
</protein>
<evidence type="ECO:0000313" key="2">
    <source>
        <dbReference type="EMBL" id="RUS33164.1"/>
    </source>
</evidence>
<comment type="caution">
    <text evidence="2">The sequence shown here is derived from an EMBL/GenBank/DDBJ whole genome shotgun (WGS) entry which is preliminary data.</text>
</comment>
<gene>
    <name evidence="2" type="ORF">BC938DRAFT_472809</name>
</gene>
<proteinExistence type="predicted"/>
<reference evidence="2 3" key="1">
    <citation type="journal article" date="2018" name="New Phytol.">
        <title>Phylogenomics of Endogonaceae and evolution of mycorrhizas within Mucoromycota.</title>
        <authorList>
            <person name="Chang Y."/>
            <person name="Desiro A."/>
            <person name="Na H."/>
            <person name="Sandor L."/>
            <person name="Lipzen A."/>
            <person name="Clum A."/>
            <person name="Barry K."/>
            <person name="Grigoriev I.V."/>
            <person name="Martin F.M."/>
            <person name="Stajich J.E."/>
            <person name="Smith M.E."/>
            <person name="Bonito G."/>
            <person name="Spatafora J.W."/>
        </authorList>
    </citation>
    <scope>NUCLEOTIDE SEQUENCE [LARGE SCALE GENOMIC DNA]</scope>
    <source>
        <strain evidence="2 3">AD002</strain>
    </source>
</reference>
<dbReference type="Proteomes" id="UP000274822">
    <property type="component" value="Unassembled WGS sequence"/>
</dbReference>
<accession>A0A433QTP8</accession>
<feature type="region of interest" description="Disordered" evidence="1">
    <location>
        <begin position="27"/>
        <end position="57"/>
    </location>
</feature>
<organism evidence="2 3">
    <name type="scientific">Jimgerdemannia flammicorona</name>
    <dbReference type="NCBI Taxonomy" id="994334"/>
    <lineage>
        <taxon>Eukaryota</taxon>
        <taxon>Fungi</taxon>
        <taxon>Fungi incertae sedis</taxon>
        <taxon>Mucoromycota</taxon>
        <taxon>Mucoromycotina</taxon>
        <taxon>Endogonomycetes</taxon>
        <taxon>Endogonales</taxon>
        <taxon>Endogonaceae</taxon>
        <taxon>Jimgerdemannia</taxon>
    </lineage>
</organism>
<evidence type="ECO:0000313" key="3">
    <source>
        <dbReference type="Proteomes" id="UP000274822"/>
    </source>
</evidence>
<sequence>MNHGVGLLSVMVAATNQCRYRLAAEQSLPSHPERGAADCRAQGAMGRQGRRSGPGTRSVRYSSCVLGMSLSDNVCTLRPPIASHAKNEGLEYATGTAAVIAGKPSKSFYELVLEDM</sequence>
<name>A0A433QTP8_9FUNG</name>
<keyword evidence="3" id="KW-1185">Reference proteome</keyword>
<dbReference type="EMBL" id="RBNJ01001441">
    <property type="protein sequence ID" value="RUS33164.1"/>
    <property type="molecule type" value="Genomic_DNA"/>
</dbReference>
<dbReference type="AlphaFoldDB" id="A0A433QTP8"/>
<feature type="compositionally biased region" description="Low complexity" evidence="1">
    <location>
        <begin position="40"/>
        <end position="53"/>
    </location>
</feature>